<evidence type="ECO:0000313" key="3">
    <source>
        <dbReference type="Proteomes" id="UP000036987"/>
    </source>
</evidence>
<sequence>MVIGSPLISAQDHIHSEPNTETIGSSSAPYIPELGQQFNSHDEARDAHMGYAGNIGFNVRMGSTKMYDGEMVGRRFLCSKQGYALSTDTANNVNERKHRRIRNSRSGCLAMIYISLDRSIGLWRVVNFIEDHNHPMVTPSKRRYLPVNRVITPLSRALFKSLNTSNISPSDQYCVATQEAGGFDHMQHTPSDLANMRRDDRCNIIQRDADLLIELFQEKKTKSSDYYYSFTRHDNGNLYSFTYFNFIHNPAQLLLWSNHSM</sequence>
<dbReference type="OMA" id="YAKEANF"/>
<dbReference type="AlphaFoldDB" id="A0A0K9PE64"/>
<dbReference type="PANTHER" id="PTHR47718">
    <property type="entry name" value="OS01G0519700 PROTEIN"/>
    <property type="match status" value="1"/>
</dbReference>
<dbReference type="OrthoDB" id="128308at2759"/>
<dbReference type="Proteomes" id="UP000036987">
    <property type="component" value="Unassembled WGS sequence"/>
</dbReference>
<protein>
    <recommendedName>
        <fullName evidence="1">FAR1 domain-containing protein</fullName>
    </recommendedName>
</protein>
<accession>A0A0K9PE64</accession>
<organism evidence="2 3">
    <name type="scientific">Zostera marina</name>
    <name type="common">Eelgrass</name>
    <dbReference type="NCBI Taxonomy" id="29655"/>
    <lineage>
        <taxon>Eukaryota</taxon>
        <taxon>Viridiplantae</taxon>
        <taxon>Streptophyta</taxon>
        <taxon>Embryophyta</taxon>
        <taxon>Tracheophyta</taxon>
        <taxon>Spermatophyta</taxon>
        <taxon>Magnoliopsida</taxon>
        <taxon>Liliopsida</taxon>
        <taxon>Zosteraceae</taxon>
        <taxon>Zostera</taxon>
    </lineage>
</organism>
<name>A0A0K9PE64_ZOSMR</name>
<evidence type="ECO:0000313" key="2">
    <source>
        <dbReference type="EMBL" id="KMZ66520.1"/>
    </source>
</evidence>
<dbReference type="EMBL" id="LFYR01000976">
    <property type="protein sequence ID" value="KMZ66520.1"/>
    <property type="molecule type" value="Genomic_DNA"/>
</dbReference>
<gene>
    <name evidence="2" type="ORF">ZOSMA_298G00030</name>
</gene>
<dbReference type="PANTHER" id="PTHR47718:SF7">
    <property type="entry name" value="PROTEIN FAR1-RELATED SEQUENCE"/>
    <property type="match status" value="1"/>
</dbReference>
<feature type="domain" description="FAR1" evidence="1">
    <location>
        <begin position="50"/>
        <end position="137"/>
    </location>
</feature>
<dbReference type="Pfam" id="PF03101">
    <property type="entry name" value="FAR1"/>
    <property type="match status" value="1"/>
</dbReference>
<reference evidence="3" key="1">
    <citation type="journal article" date="2016" name="Nature">
        <title>The genome of the seagrass Zostera marina reveals angiosperm adaptation to the sea.</title>
        <authorList>
            <person name="Olsen J.L."/>
            <person name="Rouze P."/>
            <person name="Verhelst B."/>
            <person name="Lin Y.-C."/>
            <person name="Bayer T."/>
            <person name="Collen J."/>
            <person name="Dattolo E."/>
            <person name="De Paoli E."/>
            <person name="Dittami S."/>
            <person name="Maumus F."/>
            <person name="Michel G."/>
            <person name="Kersting A."/>
            <person name="Lauritano C."/>
            <person name="Lohaus R."/>
            <person name="Toepel M."/>
            <person name="Tonon T."/>
            <person name="Vanneste K."/>
            <person name="Amirebrahimi M."/>
            <person name="Brakel J."/>
            <person name="Bostroem C."/>
            <person name="Chovatia M."/>
            <person name="Grimwood J."/>
            <person name="Jenkins J.W."/>
            <person name="Jueterbock A."/>
            <person name="Mraz A."/>
            <person name="Stam W.T."/>
            <person name="Tice H."/>
            <person name="Bornberg-Bauer E."/>
            <person name="Green P.J."/>
            <person name="Pearson G.A."/>
            <person name="Procaccini G."/>
            <person name="Duarte C.M."/>
            <person name="Schmutz J."/>
            <person name="Reusch T.B.H."/>
            <person name="Van de Peer Y."/>
        </authorList>
    </citation>
    <scope>NUCLEOTIDE SEQUENCE [LARGE SCALE GENOMIC DNA]</scope>
    <source>
        <strain evidence="3">cv. Finnish</strain>
    </source>
</reference>
<evidence type="ECO:0000259" key="1">
    <source>
        <dbReference type="Pfam" id="PF03101"/>
    </source>
</evidence>
<proteinExistence type="predicted"/>
<comment type="caution">
    <text evidence="2">The sequence shown here is derived from an EMBL/GenBank/DDBJ whole genome shotgun (WGS) entry which is preliminary data.</text>
</comment>
<keyword evidence="3" id="KW-1185">Reference proteome</keyword>
<dbReference type="InterPro" id="IPR004330">
    <property type="entry name" value="FAR1_DNA_bnd_dom"/>
</dbReference>